<dbReference type="EMBL" id="BBWU01000015">
    <property type="protein sequence ID" value="GAO38478.1"/>
    <property type="molecule type" value="Genomic_DNA"/>
</dbReference>
<keyword evidence="1" id="KW-0812">Transmembrane</keyword>
<name>A0A0E9MLV4_9SPHN</name>
<keyword evidence="1" id="KW-1133">Transmembrane helix</keyword>
<dbReference type="Gene3D" id="3.20.20.80">
    <property type="entry name" value="Glycosidases"/>
    <property type="match status" value="1"/>
</dbReference>
<accession>A0A0E9MLV4</accession>
<dbReference type="InterPro" id="IPR017853">
    <property type="entry name" value="GH"/>
</dbReference>
<dbReference type="GO" id="GO:0005975">
    <property type="term" value="P:carbohydrate metabolic process"/>
    <property type="evidence" value="ECO:0007669"/>
    <property type="project" value="InterPro"/>
</dbReference>
<dbReference type="RefSeq" id="WP_245612141.1">
    <property type="nucleotide sequence ID" value="NZ_BBWU01000015.1"/>
</dbReference>
<dbReference type="InterPro" id="IPR001360">
    <property type="entry name" value="Glyco_hydro_1"/>
</dbReference>
<keyword evidence="3" id="KW-1185">Reference proteome</keyword>
<dbReference type="PANTHER" id="PTHR12631:SF10">
    <property type="entry name" value="BETA-XYLOSIDASE-LIKE PROTEIN-RELATED"/>
    <property type="match status" value="1"/>
</dbReference>
<evidence type="ECO:0008006" key="4">
    <source>
        <dbReference type="Google" id="ProtNLM"/>
    </source>
</evidence>
<feature type="transmembrane region" description="Helical" evidence="1">
    <location>
        <begin position="12"/>
        <end position="33"/>
    </location>
</feature>
<comment type="caution">
    <text evidence="2">The sequence shown here is derived from an EMBL/GenBank/DDBJ whole genome shotgun (WGS) entry which is preliminary data.</text>
</comment>
<evidence type="ECO:0000313" key="2">
    <source>
        <dbReference type="EMBL" id="GAO38478.1"/>
    </source>
</evidence>
<feature type="transmembrane region" description="Helical" evidence="1">
    <location>
        <begin position="53"/>
        <end position="79"/>
    </location>
</feature>
<proteinExistence type="predicted"/>
<dbReference type="Proteomes" id="UP000033202">
    <property type="component" value="Unassembled WGS sequence"/>
</dbReference>
<dbReference type="InterPro" id="IPR051923">
    <property type="entry name" value="Glycosyl_Hydrolase_39"/>
</dbReference>
<gene>
    <name evidence="2" type="ORF">SCH01S_15_01030</name>
</gene>
<feature type="transmembrane region" description="Helical" evidence="1">
    <location>
        <begin position="91"/>
        <end position="109"/>
    </location>
</feature>
<evidence type="ECO:0000313" key="3">
    <source>
        <dbReference type="Proteomes" id="UP000033202"/>
    </source>
</evidence>
<sequence length="601" mass="69000">MIRVVSYWKAILAGVAGALAWEAAARLLIWAGLPMFDMVRLLGNLFFDDRQSWLWWPAGLVLHLGVGALWAIFYAYFCWSVLRFRPPIQGLIFSAVPAVLAILIVRPQLELMHMPTMAHFPYSGLFGVSDGWIGPVGIVLGHAIYGLVMGALYVRPVGRRVGTERAPDPDRAVPDLIFKPAPDPPSLDNFMFATGIECSYPTIEKGRWRLDEMATCGHYRHWRRDLELVRELGISYLRYGPPLHLILRGPGRYDWSFMDQVAAAMQQLGIRPIIDFCHFGLPDWLENFQNPHVPEALGAYAGAFAKRYPWIGHYTPINEMYVCARLSALEGLWNEQCTDERSFVTAARHLAKAAVLVTQAVRRERPDAIFVNNESSEFYQPCCPDPEIERIADFENERRFIPLDLLYAQAPRDDVRDYLFDHGMPKDEYAWFMSQKVPERTILGVDYYDWNEKVIDRDGHAESLGELFGWYVITSQYYRRYKRMVMHTETNSRDPAEAPMWLWRQWHNVELIRKAGVPVVGFTWYSLTDQVDWNIAISHPVGNVTPVGLFDLNRDVRGVGLAYKQLIEMFRDSTLVCPRWGELDETAALPPEPKQEREAAQ</sequence>
<organism evidence="2 3">
    <name type="scientific">Sphingomonas changbaiensis NBRC 104936</name>
    <dbReference type="NCBI Taxonomy" id="1219043"/>
    <lineage>
        <taxon>Bacteria</taxon>
        <taxon>Pseudomonadati</taxon>
        <taxon>Pseudomonadota</taxon>
        <taxon>Alphaproteobacteria</taxon>
        <taxon>Sphingomonadales</taxon>
        <taxon>Sphingomonadaceae</taxon>
        <taxon>Sphingomonas</taxon>
    </lineage>
</organism>
<evidence type="ECO:0000256" key="1">
    <source>
        <dbReference type="SAM" id="Phobius"/>
    </source>
</evidence>
<dbReference type="Pfam" id="PF00232">
    <property type="entry name" value="Glyco_hydro_1"/>
    <property type="match status" value="1"/>
</dbReference>
<dbReference type="AlphaFoldDB" id="A0A0E9MLV4"/>
<feature type="transmembrane region" description="Helical" evidence="1">
    <location>
        <begin position="132"/>
        <end position="154"/>
    </location>
</feature>
<dbReference type="PANTHER" id="PTHR12631">
    <property type="entry name" value="ALPHA-L-IDURONIDASE"/>
    <property type="match status" value="1"/>
</dbReference>
<reference evidence="2 3" key="1">
    <citation type="submission" date="2015-04" db="EMBL/GenBank/DDBJ databases">
        <title>Whole genome shotgun sequence of Sphingomonas changbaiensis NBRC 104936.</title>
        <authorList>
            <person name="Katano-Makiyama Y."/>
            <person name="Hosoyama A."/>
            <person name="Hashimoto M."/>
            <person name="Noguchi M."/>
            <person name="Tsuchikane K."/>
            <person name="Ohji S."/>
            <person name="Yamazoe A."/>
            <person name="Ichikawa N."/>
            <person name="Kimura A."/>
            <person name="Fujita N."/>
        </authorList>
    </citation>
    <scope>NUCLEOTIDE SEQUENCE [LARGE SCALE GENOMIC DNA]</scope>
    <source>
        <strain evidence="2 3">NBRC 104936</strain>
    </source>
</reference>
<protein>
    <recommendedName>
        <fullName evidence="4">Glycosidase</fullName>
    </recommendedName>
</protein>
<keyword evidence="1" id="KW-0472">Membrane</keyword>
<dbReference type="STRING" id="1219043.SCH01S_15_01030"/>
<dbReference type="GO" id="GO:0004553">
    <property type="term" value="F:hydrolase activity, hydrolyzing O-glycosyl compounds"/>
    <property type="evidence" value="ECO:0007669"/>
    <property type="project" value="InterPro"/>
</dbReference>
<dbReference type="SUPFAM" id="SSF51445">
    <property type="entry name" value="(Trans)glycosidases"/>
    <property type="match status" value="1"/>
</dbReference>